<evidence type="ECO:0008006" key="4">
    <source>
        <dbReference type="Google" id="ProtNLM"/>
    </source>
</evidence>
<dbReference type="OrthoDB" id="696934at2759"/>
<accession>A0A811N8S1</accession>
<evidence type="ECO:0000256" key="1">
    <source>
        <dbReference type="SAM" id="MobiDB-lite"/>
    </source>
</evidence>
<protein>
    <recommendedName>
        <fullName evidence="4">Replication protein A OB domain-containing protein</fullName>
    </recommendedName>
</protein>
<keyword evidence="3" id="KW-1185">Reference proteome</keyword>
<gene>
    <name evidence="2" type="ORF">NCGR_LOCUS13400</name>
</gene>
<feature type="region of interest" description="Disordered" evidence="1">
    <location>
        <begin position="237"/>
        <end position="264"/>
    </location>
</feature>
<feature type="compositionally biased region" description="Polar residues" evidence="1">
    <location>
        <begin position="242"/>
        <end position="254"/>
    </location>
</feature>
<dbReference type="EMBL" id="CAJGYO010000003">
    <property type="protein sequence ID" value="CAD6219793.1"/>
    <property type="molecule type" value="Genomic_DNA"/>
</dbReference>
<dbReference type="Gene3D" id="2.40.50.140">
    <property type="entry name" value="Nucleic acid-binding proteins"/>
    <property type="match status" value="1"/>
</dbReference>
<dbReference type="PANTHER" id="PTHR47165">
    <property type="entry name" value="OS03G0429900 PROTEIN"/>
    <property type="match status" value="1"/>
</dbReference>
<evidence type="ECO:0000313" key="3">
    <source>
        <dbReference type="Proteomes" id="UP000604825"/>
    </source>
</evidence>
<feature type="compositionally biased region" description="Polar residues" evidence="1">
    <location>
        <begin position="183"/>
        <end position="204"/>
    </location>
</feature>
<dbReference type="SUPFAM" id="SSF50249">
    <property type="entry name" value="Nucleic acid-binding proteins"/>
    <property type="match status" value="1"/>
</dbReference>
<evidence type="ECO:0000313" key="2">
    <source>
        <dbReference type="EMBL" id="CAD6219793.1"/>
    </source>
</evidence>
<dbReference type="Proteomes" id="UP000604825">
    <property type="component" value="Unassembled WGS sequence"/>
</dbReference>
<feature type="region of interest" description="Disordered" evidence="1">
    <location>
        <begin position="177"/>
        <end position="221"/>
    </location>
</feature>
<dbReference type="AlphaFoldDB" id="A0A811N8S1"/>
<dbReference type="PANTHER" id="PTHR47165:SF3">
    <property type="entry name" value="RETROTRANSPOSON-LIKE PROTEIN"/>
    <property type="match status" value="1"/>
</dbReference>
<feature type="compositionally biased region" description="Basic residues" evidence="1">
    <location>
        <begin position="255"/>
        <end position="264"/>
    </location>
</feature>
<dbReference type="InterPro" id="IPR012340">
    <property type="entry name" value="NA-bd_OB-fold"/>
</dbReference>
<comment type="caution">
    <text evidence="2">The sequence shown here is derived from an EMBL/GenBank/DDBJ whole genome shotgun (WGS) entry which is preliminary data.</text>
</comment>
<name>A0A811N8S1_9POAL</name>
<organism evidence="2 3">
    <name type="scientific">Miscanthus lutarioriparius</name>
    <dbReference type="NCBI Taxonomy" id="422564"/>
    <lineage>
        <taxon>Eukaryota</taxon>
        <taxon>Viridiplantae</taxon>
        <taxon>Streptophyta</taxon>
        <taxon>Embryophyta</taxon>
        <taxon>Tracheophyta</taxon>
        <taxon>Spermatophyta</taxon>
        <taxon>Magnoliopsida</taxon>
        <taxon>Liliopsida</taxon>
        <taxon>Poales</taxon>
        <taxon>Poaceae</taxon>
        <taxon>PACMAD clade</taxon>
        <taxon>Panicoideae</taxon>
        <taxon>Andropogonodae</taxon>
        <taxon>Andropogoneae</taxon>
        <taxon>Saccharinae</taxon>
        <taxon>Miscanthus</taxon>
    </lineage>
</organism>
<proteinExistence type="predicted"/>
<reference evidence="2" key="1">
    <citation type="submission" date="2020-10" db="EMBL/GenBank/DDBJ databases">
        <authorList>
            <person name="Han B."/>
            <person name="Lu T."/>
            <person name="Zhao Q."/>
            <person name="Huang X."/>
            <person name="Zhao Y."/>
        </authorList>
    </citation>
    <scope>NUCLEOTIDE SEQUENCE</scope>
</reference>
<sequence>MNYNTVPNSSMINFTRWTSVEEVVEIPPAFPTYTYSSLTPIEQVQTRVDQKEHYTDVIGIVISVSSVTSLRTRGRQVDSLKRTIVIHSARYKLSILAGDETGDTEFVLFGRVAQRLVKKSVDTLIAGNLVGFIPNEITRLLEKVFIWNVSFSEYTIQSGNVSFQVNATIAEIDTGTHLPMSPAGSQQSSLMLSQDASSRMQGTPQKGEVLTLPSSPVTPQGGKAVAEYKIAENLGVDADASGGSSTTKTQNSATKKGRVLRQTRKLQRSCSLMKMQGVTPIKALQMALLSLD</sequence>